<dbReference type="RefSeq" id="WP_070175028.1">
    <property type="nucleotide sequence ID" value="NZ_BMJR01000008.1"/>
</dbReference>
<evidence type="ECO:0000256" key="4">
    <source>
        <dbReference type="ARBA" id="ARBA00022475"/>
    </source>
</evidence>
<sequence>MNLSLQLARRFRRGKSNNRYTSFVSLSSTLGIGLGCFVLIILLSVMNGFERELRDRLLAIIPHGELFSVDQQGIVNWRVFRQVLGEDPRIREVEPYTKITGMIQQGSELKAVELTGIQVNAEKPARWQNEVSDQDWRQLRADQNQVLLGQGILKKLGLKPGDKVSVVIPAITDDLTFAAPKVLYLTVAGSVHVGGELDNLIGIMHLATASEQAGIRSGAQGLRFQFVDPFAAYSMIREIGNGFPQAVYMSDWTRTQGHLYDDIRLVRVVVYIALSLVIAVACFNIVSSLVMTVKEKQSSIAILKTMGATDSQIRKAFVYQGLLNGLTGVFWGTLMAVLIAPNLSTIIGKLENLLGIKVLSGDIYFIDFLPSQLQPRDVVLTVIVAIALSVLATLYPAHKAAAIQPARALH</sequence>
<evidence type="ECO:0000313" key="12">
    <source>
        <dbReference type="Proteomes" id="UP000176037"/>
    </source>
</evidence>
<evidence type="ECO:0000313" key="11">
    <source>
        <dbReference type="EMBL" id="OFI35787.1"/>
    </source>
</evidence>
<accession>A0A1E8FIK6</accession>
<comment type="caution">
    <text evidence="11">The sequence shown here is derived from an EMBL/GenBank/DDBJ whole genome shotgun (WGS) entry which is preliminary data.</text>
</comment>
<feature type="transmembrane region" description="Helical" evidence="8">
    <location>
        <begin position="20"/>
        <end position="46"/>
    </location>
</feature>
<dbReference type="STRING" id="1856405.BFC17_10930"/>
<proteinExistence type="inferred from homology"/>
<dbReference type="Pfam" id="PF02687">
    <property type="entry name" value="FtsX"/>
    <property type="match status" value="1"/>
</dbReference>
<dbReference type="InterPro" id="IPR011925">
    <property type="entry name" value="LolCE_TM"/>
</dbReference>
<dbReference type="InterPro" id="IPR051447">
    <property type="entry name" value="Lipoprotein-release_system"/>
</dbReference>
<dbReference type="PANTHER" id="PTHR30489">
    <property type="entry name" value="LIPOPROTEIN-RELEASING SYSTEM TRANSMEMBRANE PROTEIN LOLE"/>
    <property type="match status" value="1"/>
</dbReference>
<reference evidence="11 12" key="1">
    <citation type="submission" date="2016-09" db="EMBL/GenBank/DDBJ databases">
        <title>Alteromonas lipolytica, a new species isolated from sea water.</title>
        <authorList>
            <person name="Wu Y.-H."/>
            <person name="Cheng H."/>
            <person name="Xu X.-W."/>
        </authorList>
    </citation>
    <scope>NUCLEOTIDE SEQUENCE [LARGE SCALE GENOMIC DNA]</scope>
    <source>
        <strain evidence="11 12">JW12</strain>
    </source>
</reference>
<comment type="subcellular location">
    <subcellularLocation>
        <location evidence="1">Cell membrane</location>
        <topology evidence="1">Multi-pass membrane protein</topology>
    </subcellularLocation>
</comment>
<keyword evidence="7 8" id="KW-0472">Membrane</keyword>
<keyword evidence="4" id="KW-1003">Cell membrane</keyword>
<dbReference type="PANTHER" id="PTHR30489:SF0">
    <property type="entry name" value="LIPOPROTEIN-RELEASING SYSTEM TRANSMEMBRANE PROTEIN LOLE"/>
    <property type="match status" value="1"/>
</dbReference>
<evidence type="ECO:0000256" key="6">
    <source>
        <dbReference type="ARBA" id="ARBA00022989"/>
    </source>
</evidence>
<keyword evidence="6 8" id="KW-1133">Transmembrane helix</keyword>
<keyword evidence="5 8" id="KW-0812">Transmembrane</keyword>
<dbReference type="Proteomes" id="UP000176037">
    <property type="component" value="Unassembled WGS sequence"/>
</dbReference>
<name>A0A1E8FIK6_9ALTE</name>
<dbReference type="GO" id="GO:0044874">
    <property type="term" value="P:lipoprotein localization to outer membrane"/>
    <property type="evidence" value="ECO:0007669"/>
    <property type="project" value="TreeGrafter"/>
</dbReference>
<evidence type="ECO:0000256" key="2">
    <source>
        <dbReference type="ARBA" id="ARBA00005236"/>
    </source>
</evidence>
<evidence type="ECO:0000259" key="9">
    <source>
        <dbReference type="Pfam" id="PF02687"/>
    </source>
</evidence>
<dbReference type="GO" id="GO:0098797">
    <property type="term" value="C:plasma membrane protein complex"/>
    <property type="evidence" value="ECO:0007669"/>
    <property type="project" value="TreeGrafter"/>
</dbReference>
<keyword evidence="12" id="KW-1185">Reference proteome</keyword>
<dbReference type="GO" id="GO:0042953">
    <property type="term" value="P:lipoprotein transport"/>
    <property type="evidence" value="ECO:0007669"/>
    <property type="project" value="InterPro"/>
</dbReference>
<evidence type="ECO:0000256" key="8">
    <source>
        <dbReference type="SAM" id="Phobius"/>
    </source>
</evidence>
<evidence type="ECO:0000256" key="3">
    <source>
        <dbReference type="ARBA" id="ARBA00022448"/>
    </source>
</evidence>
<evidence type="ECO:0000256" key="1">
    <source>
        <dbReference type="ARBA" id="ARBA00004651"/>
    </source>
</evidence>
<dbReference type="InterPro" id="IPR003838">
    <property type="entry name" value="ABC3_permease_C"/>
</dbReference>
<dbReference type="Pfam" id="PF12704">
    <property type="entry name" value="MacB_PCD"/>
    <property type="match status" value="1"/>
</dbReference>
<dbReference type="EMBL" id="MJIC01000006">
    <property type="protein sequence ID" value="OFI35787.1"/>
    <property type="molecule type" value="Genomic_DNA"/>
</dbReference>
<dbReference type="AlphaFoldDB" id="A0A1E8FIK6"/>
<keyword evidence="11" id="KW-0131">Cell cycle</keyword>
<feature type="transmembrane region" description="Helical" evidence="8">
    <location>
        <begin position="321"/>
        <end position="340"/>
    </location>
</feature>
<evidence type="ECO:0000256" key="5">
    <source>
        <dbReference type="ARBA" id="ARBA00022692"/>
    </source>
</evidence>
<evidence type="ECO:0000256" key="7">
    <source>
        <dbReference type="ARBA" id="ARBA00023136"/>
    </source>
</evidence>
<dbReference type="OrthoDB" id="9808461at2"/>
<evidence type="ECO:0000259" key="10">
    <source>
        <dbReference type="Pfam" id="PF12704"/>
    </source>
</evidence>
<feature type="transmembrane region" description="Helical" evidence="8">
    <location>
        <begin position="268"/>
        <end position="290"/>
    </location>
</feature>
<keyword evidence="11" id="KW-0132">Cell division</keyword>
<protein>
    <submittedName>
        <fullName evidence="11">Cell division protein FtsX</fullName>
    </submittedName>
</protein>
<organism evidence="11 12">
    <name type="scientific">Alteromonas lipolytica</name>
    <dbReference type="NCBI Taxonomy" id="1856405"/>
    <lineage>
        <taxon>Bacteria</taxon>
        <taxon>Pseudomonadati</taxon>
        <taxon>Pseudomonadota</taxon>
        <taxon>Gammaproteobacteria</taxon>
        <taxon>Alteromonadales</taxon>
        <taxon>Alteromonadaceae</taxon>
        <taxon>Alteromonas/Salinimonas group</taxon>
        <taxon>Alteromonas</taxon>
    </lineage>
</organism>
<comment type="similarity">
    <text evidence="2">Belongs to the ABC-4 integral membrane protein family. LolC/E subfamily.</text>
</comment>
<feature type="domain" description="MacB-like periplasmic core" evidence="10">
    <location>
        <begin position="28"/>
        <end position="189"/>
    </location>
</feature>
<feature type="transmembrane region" description="Helical" evidence="8">
    <location>
        <begin position="378"/>
        <end position="397"/>
    </location>
</feature>
<keyword evidence="3" id="KW-0813">Transport</keyword>
<gene>
    <name evidence="11" type="ORF">BFC17_10930</name>
</gene>
<dbReference type="GO" id="GO:0051301">
    <property type="term" value="P:cell division"/>
    <property type="evidence" value="ECO:0007669"/>
    <property type="project" value="UniProtKB-KW"/>
</dbReference>
<dbReference type="InterPro" id="IPR025857">
    <property type="entry name" value="MacB_PCD"/>
</dbReference>
<dbReference type="NCBIfam" id="TIGR02212">
    <property type="entry name" value="lolCE"/>
    <property type="match status" value="1"/>
</dbReference>
<feature type="domain" description="ABC3 transporter permease C-terminal" evidence="9">
    <location>
        <begin position="272"/>
        <end position="405"/>
    </location>
</feature>